<gene>
    <name evidence="9" type="primary">tatB</name>
    <name evidence="11" type="ORF">SAMN05421733_11044</name>
</gene>
<dbReference type="Pfam" id="PF02416">
    <property type="entry name" value="TatA_B_E"/>
    <property type="match status" value="1"/>
</dbReference>
<dbReference type="InterPro" id="IPR003369">
    <property type="entry name" value="TatA/B/E"/>
</dbReference>
<comment type="function">
    <text evidence="9">Part of the twin-arginine translocation (Tat) system that transports large folded proteins containing a characteristic twin-arginine motif in their signal peptide across membranes. Together with TatC, TatB is part of a receptor directly interacting with Tat signal peptides. TatB may form an oligomeric binding site that transiently accommodates folded Tat precursor proteins before their translocation.</text>
</comment>
<dbReference type="HAMAP" id="MF_00237">
    <property type="entry name" value="TatB"/>
    <property type="match status" value="1"/>
</dbReference>
<dbReference type="GO" id="GO:0033281">
    <property type="term" value="C:TAT protein transport complex"/>
    <property type="evidence" value="ECO:0007669"/>
    <property type="project" value="UniProtKB-UniRule"/>
</dbReference>
<accession>A0A1G6J740</accession>
<comment type="subunit">
    <text evidence="9">The Tat system comprises two distinct complexes: a TatABC complex, containing multiple copies of TatA, TatB and TatC subunits, and a separate TatA complex, containing only TatA subunits. Substrates initially bind to the TatABC complex, which probably triggers association of the separate TatA complex to form the active translocon.</text>
</comment>
<keyword evidence="5 9" id="KW-0653">Protein transport</keyword>
<comment type="similarity">
    <text evidence="9">Belongs to the TatB family.</text>
</comment>
<keyword evidence="6 9" id="KW-1133">Transmembrane helix</keyword>
<dbReference type="PRINTS" id="PR01506">
    <property type="entry name" value="TATBPROTEIN"/>
</dbReference>
<dbReference type="NCBIfam" id="TIGR01410">
    <property type="entry name" value="tatB"/>
    <property type="match status" value="1"/>
</dbReference>
<keyword evidence="3 9" id="KW-1003">Cell membrane</keyword>
<evidence type="ECO:0000313" key="11">
    <source>
        <dbReference type="EMBL" id="SDC14507.1"/>
    </source>
</evidence>
<name>A0A1G6J740_9GAMM</name>
<keyword evidence="12" id="KW-1185">Reference proteome</keyword>
<evidence type="ECO:0000256" key="10">
    <source>
        <dbReference type="SAM" id="Coils"/>
    </source>
</evidence>
<dbReference type="Proteomes" id="UP000242501">
    <property type="component" value="Unassembled WGS sequence"/>
</dbReference>
<evidence type="ECO:0000256" key="4">
    <source>
        <dbReference type="ARBA" id="ARBA00022692"/>
    </source>
</evidence>
<protein>
    <recommendedName>
        <fullName evidence="9">Sec-independent protein translocase protein TatB</fullName>
    </recommendedName>
</protein>
<evidence type="ECO:0000256" key="8">
    <source>
        <dbReference type="ARBA" id="ARBA00023136"/>
    </source>
</evidence>
<evidence type="ECO:0000256" key="7">
    <source>
        <dbReference type="ARBA" id="ARBA00023010"/>
    </source>
</evidence>
<keyword evidence="10" id="KW-0175">Coiled coil</keyword>
<dbReference type="AlphaFoldDB" id="A0A1G6J740"/>
<dbReference type="GO" id="GO:0043953">
    <property type="term" value="P:protein transport by the Tat complex"/>
    <property type="evidence" value="ECO:0007669"/>
    <property type="project" value="UniProtKB-UniRule"/>
</dbReference>
<reference evidence="12" key="1">
    <citation type="submission" date="2016-09" db="EMBL/GenBank/DDBJ databases">
        <authorList>
            <person name="Varghese N."/>
            <person name="Submissions S."/>
        </authorList>
    </citation>
    <scope>NUCLEOTIDE SEQUENCE [LARGE SCALE GENOMIC DNA]</scope>
    <source>
        <strain evidence="12">ANC 4422</strain>
    </source>
</reference>
<evidence type="ECO:0000313" key="12">
    <source>
        <dbReference type="Proteomes" id="UP000242501"/>
    </source>
</evidence>
<dbReference type="InterPro" id="IPR018448">
    <property type="entry name" value="TatB"/>
</dbReference>
<dbReference type="Gene3D" id="1.20.5.3310">
    <property type="match status" value="1"/>
</dbReference>
<keyword evidence="7 9" id="KW-0811">Translocation</keyword>
<dbReference type="PANTHER" id="PTHR33162:SF1">
    <property type="entry name" value="SEC-INDEPENDENT PROTEIN TRANSLOCASE PROTEIN TATA, CHLOROPLASTIC"/>
    <property type="match status" value="1"/>
</dbReference>
<keyword evidence="8 9" id="KW-0472">Membrane</keyword>
<dbReference type="PANTHER" id="PTHR33162">
    <property type="entry name" value="SEC-INDEPENDENT PROTEIN TRANSLOCASE PROTEIN TATA, CHLOROPLASTIC"/>
    <property type="match status" value="1"/>
</dbReference>
<dbReference type="RefSeq" id="WP_092749414.1">
    <property type="nucleotide sequence ID" value="NZ_FMYL01000010.1"/>
</dbReference>
<proteinExistence type="inferred from homology"/>
<keyword evidence="2 9" id="KW-0813">Transport</keyword>
<keyword evidence="4 9" id="KW-0812">Transmembrane</keyword>
<sequence>MLNVGISEFLVFAVIALLVLGPDKLPEALRFVGKWYSKGKRFVSNIQNDIDHELRVSELKDQMQKEMQRIAALEQKMQSQMDAFGQLNTHKATTQLKQYNYTPVKYLRYGYTTHCVSLTTHTASNTQTQQVHEPIELKVAV</sequence>
<dbReference type="OrthoDB" id="9816005at2"/>
<feature type="coiled-coil region" evidence="10">
    <location>
        <begin position="56"/>
        <end position="83"/>
    </location>
</feature>
<dbReference type="EMBL" id="FMYL01000010">
    <property type="protein sequence ID" value="SDC14507.1"/>
    <property type="molecule type" value="Genomic_DNA"/>
</dbReference>
<evidence type="ECO:0000256" key="9">
    <source>
        <dbReference type="HAMAP-Rule" id="MF_00237"/>
    </source>
</evidence>
<evidence type="ECO:0000256" key="6">
    <source>
        <dbReference type="ARBA" id="ARBA00022989"/>
    </source>
</evidence>
<evidence type="ECO:0000256" key="2">
    <source>
        <dbReference type="ARBA" id="ARBA00022448"/>
    </source>
</evidence>
<comment type="subcellular location">
    <subcellularLocation>
        <location evidence="9">Cell membrane</location>
        <topology evidence="9">Single-pass membrane protein</topology>
    </subcellularLocation>
    <subcellularLocation>
        <location evidence="1">Membrane</location>
        <topology evidence="1">Single-pass membrane protein</topology>
    </subcellularLocation>
</comment>
<dbReference type="GO" id="GO:0008320">
    <property type="term" value="F:protein transmembrane transporter activity"/>
    <property type="evidence" value="ECO:0007669"/>
    <property type="project" value="UniProtKB-UniRule"/>
</dbReference>
<dbReference type="STRING" id="1219383.SAMN05421733_11044"/>
<evidence type="ECO:0000256" key="1">
    <source>
        <dbReference type="ARBA" id="ARBA00004167"/>
    </source>
</evidence>
<evidence type="ECO:0000256" key="3">
    <source>
        <dbReference type="ARBA" id="ARBA00022475"/>
    </source>
</evidence>
<evidence type="ECO:0000256" key="5">
    <source>
        <dbReference type="ARBA" id="ARBA00022927"/>
    </source>
</evidence>
<organism evidence="11 12">
    <name type="scientific">Acinetobacter boissieri</name>
    <dbReference type="NCBI Taxonomy" id="1219383"/>
    <lineage>
        <taxon>Bacteria</taxon>
        <taxon>Pseudomonadati</taxon>
        <taxon>Pseudomonadota</taxon>
        <taxon>Gammaproteobacteria</taxon>
        <taxon>Moraxellales</taxon>
        <taxon>Moraxellaceae</taxon>
        <taxon>Acinetobacter</taxon>
    </lineage>
</organism>